<evidence type="ECO:0000259" key="5">
    <source>
        <dbReference type="PROSITE" id="PS51755"/>
    </source>
</evidence>
<accession>A0ABV1RF02</accession>
<dbReference type="Pfam" id="PF00072">
    <property type="entry name" value="Response_reg"/>
    <property type="match status" value="1"/>
</dbReference>
<dbReference type="EMBL" id="JBELOE010000119">
    <property type="protein sequence ID" value="MER2491496.1"/>
    <property type="molecule type" value="Genomic_DNA"/>
</dbReference>
<feature type="domain" description="OmpR/PhoB-type" evidence="5">
    <location>
        <begin position="131"/>
        <end position="230"/>
    </location>
</feature>
<dbReference type="RefSeq" id="WP_350401094.1">
    <property type="nucleotide sequence ID" value="NZ_JBELOE010000119.1"/>
</dbReference>
<comment type="caution">
    <text evidence="6">The sequence shown here is derived from an EMBL/GenBank/DDBJ whole genome shotgun (WGS) entry which is preliminary data.</text>
</comment>
<dbReference type="SMART" id="SM00862">
    <property type="entry name" value="Trans_reg_C"/>
    <property type="match status" value="1"/>
</dbReference>
<organism evidence="6 7">
    <name type="scientific">Catenovulum sediminis</name>
    <dbReference type="NCBI Taxonomy" id="1740262"/>
    <lineage>
        <taxon>Bacteria</taxon>
        <taxon>Pseudomonadati</taxon>
        <taxon>Pseudomonadota</taxon>
        <taxon>Gammaproteobacteria</taxon>
        <taxon>Alteromonadales</taxon>
        <taxon>Alteromonadaceae</taxon>
        <taxon>Catenovulum</taxon>
    </lineage>
</organism>
<dbReference type="PANTHER" id="PTHR48111:SF36">
    <property type="entry name" value="TRANSCRIPTIONAL REGULATORY PROTEIN CUTR"/>
    <property type="match status" value="1"/>
</dbReference>
<evidence type="ECO:0000313" key="6">
    <source>
        <dbReference type="EMBL" id="MER2491496.1"/>
    </source>
</evidence>
<dbReference type="InterPro" id="IPR039420">
    <property type="entry name" value="WalR-like"/>
</dbReference>
<evidence type="ECO:0000256" key="2">
    <source>
        <dbReference type="PROSITE-ProRule" id="PRU00169"/>
    </source>
</evidence>
<evidence type="ECO:0000256" key="1">
    <source>
        <dbReference type="ARBA" id="ARBA00023125"/>
    </source>
</evidence>
<protein>
    <submittedName>
        <fullName evidence="6">Response regulator transcription factor</fullName>
    </submittedName>
</protein>
<sequence length="235" mass="26461">MHTQSAQMAHILVVEDNLDLQAEVIDFLNLSGHLADGANNLTSMQQKLRQKTYQIVLLDLGQPDGDGLDYIADLRKCYGLTLGIIIVSARGRDEERIKGLELGADAYLVKPVNLHELNMLIARLFQRIPEGSEPSSNSWQLIKSQRQLKSPTNTQVHLTGIEFLLLQHLCTNDGIQSRTNLCETLYPKTEHIHYGRLDTLVSRLRQKVQKQTGLDLPIHTYRNKGYGLSEPVDLA</sequence>
<feature type="DNA-binding region" description="OmpR/PhoB-type" evidence="3">
    <location>
        <begin position="131"/>
        <end position="230"/>
    </location>
</feature>
<dbReference type="Pfam" id="PF00486">
    <property type="entry name" value="Trans_reg_C"/>
    <property type="match status" value="1"/>
</dbReference>
<dbReference type="SMART" id="SM00448">
    <property type="entry name" value="REC"/>
    <property type="match status" value="1"/>
</dbReference>
<evidence type="ECO:0000259" key="4">
    <source>
        <dbReference type="PROSITE" id="PS50110"/>
    </source>
</evidence>
<dbReference type="PROSITE" id="PS50110">
    <property type="entry name" value="RESPONSE_REGULATORY"/>
    <property type="match status" value="1"/>
</dbReference>
<reference evidence="6 7" key="1">
    <citation type="submission" date="2024-06" db="EMBL/GenBank/DDBJ databases">
        <authorList>
            <person name="Chen R.Y."/>
        </authorList>
    </citation>
    <scope>NUCLEOTIDE SEQUENCE [LARGE SCALE GENOMIC DNA]</scope>
    <source>
        <strain evidence="6 7">D2</strain>
    </source>
</reference>
<dbReference type="InterPro" id="IPR001867">
    <property type="entry name" value="OmpR/PhoB-type_DNA-bd"/>
</dbReference>
<keyword evidence="2" id="KW-0597">Phosphoprotein</keyword>
<dbReference type="InterPro" id="IPR001789">
    <property type="entry name" value="Sig_transdc_resp-reg_receiver"/>
</dbReference>
<keyword evidence="1 3" id="KW-0238">DNA-binding</keyword>
<proteinExistence type="predicted"/>
<dbReference type="InterPro" id="IPR036388">
    <property type="entry name" value="WH-like_DNA-bd_sf"/>
</dbReference>
<dbReference type="SUPFAM" id="SSF52172">
    <property type="entry name" value="CheY-like"/>
    <property type="match status" value="1"/>
</dbReference>
<dbReference type="Gene3D" id="1.10.10.10">
    <property type="entry name" value="Winged helix-like DNA-binding domain superfamily/Winged helix DNA-binding domain"/>
    <property type="match status" value="1"/>
</dbReference>
<name>A0ABV1RF02_9ALTE</name>
<dbReference type="SUPFAM" id="SSF46894">
    <property type="entry name" value="C-terminal effector domain of the bipartite response regulators"/>
    <property type="match status" value="1"/>
</dbReference>
<feature type="domain" description="Response regulatory" evidence="4">
    <location>
        <begin position="10"/>
        <end position="125"/>
    </location>
</feature>
<dbReference type="Gene3D" id="3.40.50.2300">
    <property type="match status" value="1"/>
</dbReference>
<evidence type="ECO:0000313" key="7">
    <source>
        <dbReference type="Proteomes" id="UP001467690"/>
    </source>
</evidence>
<dbReference type="PANTHER" id="PTHR48111">
    <property type="entry name" value="REGULATOR OF RPOS"/>
    <property type="match status" value="1"/>
</dbReference>
<dbReference type="InterPro" id="IPR016032">
    <property type="entry name" value="Sig_transdc_resp-reg_C-effctor"/>
</dbReference>
<dbReference type="CDD" id="cd00383">
    <property type="entry name" value="trans_reg_C"/>
    <property type="match status" value="1"/>
</dbReference>
<evidence type="ECO:0000256" key="3">
    <source>
        <dbReference type="PROSITE-ProRule" id="PRU01091"/>
    </source>
</evidence>
<feature type="modified residue" description="4-aspartylphosphate" evidence="2">
    <location>
        <position position="59"/>
    </location>
</feature>
<dbReference type="Proteomes" id="UP001467690">
    <property type="component" value="Unassembled WGS sequence"/>
</dbReference>
<keyword evidence="7" id="KW-1185">Reference proteome</keyword>
<dbReference type="InterPro" id="IPR011006">
    <property type="entry name" value="CheY-like_superfamily"/>
</dbReference>
<dbReference type="PROSITE" id="PS51755">
    <property type="entry name" value="OMPR_PHOB"/>
    <property type="match status" value="1"/>
</dbReference>
<gene>
    <name evidence="6" type="ORF">ABS311_06335</name>
</gene>